<keyword evidence="1" id="KW-0805">Transcription regulation</keyword>
<evidence type="ECO:0000313" key="6">
    <source>
        <dbReference type="Proteomes" id="UP001597357"/>
    </source>
</evidence>
<gene>
    <name evidence="5" type="ORF">ACFSQ0_03410</name>
</gene>
<name>A0ABW5SEB7_9FLAO</name>
<dbReference type="Pfam" id="PF12833">
    <property type="entry name" value="HTH_18"/>
    <property type="match status" value="1"/>
</dbReference>
<dbReference type="PROSITE" id="PS01124">
    <property type="entry name" value="HTH_ARAC_FAMILY_2"/>
    <property type="match status" value="1"/>
</dbReference>
<dbReference type="Gene3D" id="1.10.10.60">
    <property type="entry name" value="Homeodomain-like"/>
    <property type="match status" value="1"/>
</dbReference>
<dbReference type="SMART" id="SM00342">
    <property type="entry name" value="HTH_ARAC"/>
    <property type="match status" value="1"/>
</dbReference>
<accession>A0ABW5SEB7</accession>
<proteinExistence type="predicted"/>
<comment type="caution">
    <text evidence="5">The sequence shown here is derived from an EMBL/GenBank/DDBJ whole genome shotgun (WGS) entry which is preliminary data.</text>
</comment>
<protein>
    <submittedName>
        <fullName evidence="5">Helix-turn-helix domain-containing protein</fullName>
    </submittedName>
</protein>
<dbReference type="PANTHER" id="PTHR43280">
    <property type="entry name" value="ARAC-FAMILY TRANSCRIPTIONAL REGULATOR"/>
    <property type="match status" value="1"/>
</dbReference>
<dbReference type="Proteomes" id="UP001597357">
    <property type="component" value="Unassembled WGS sequence"/>
</dbReference>
<evidence type="ECO:0000256" key="2">
    <source>
        <dbReference type="ARBA" id="ARBA00023125"/>
    </source>
</evidence>
<organism evidence="5 6">
    <name type="scientific">Mesonia sediminis</name>
    <dbReference type="NCBI Taxonomy" id="1703946"/>
    <lineage>
        <taxon>Bacteria</taxon>
        <taxon>Pseudomonadati</taxon>
        <taxon>Bacteroidota</taxon>
        <taxon>Flavobacteriia</taxon>
        <taxon>Flavobacteriales</taxon>
        <taxon>Flavobacteriaceae</taxon>
        <taxon>Mesonia</taxon>
    </lineage>
</organism>
<dbReference type="InterPro" id="IPR037923">
    <property type="entry name" value="HTH-like"/>
</dbReference>
<dbReference type="InterPro" id="IPR018060">
    <property type="entry name" value="HTH_AraC"/>
</dbReference>
<evidence type="ECO:0000256" key="3">
    <source>
        <dbReference type="ARBA" id="ARBA00023163"/>
    </source>
</evidence>
<evidence type="ECO:0000256" key="1">
    <source>
        <dbReference type="ARBA" id="ARBA00023015"/>
    </source>
</evidence>
<keyword evidence="2" id="KW-0238">DNA-binding</keyword>
<dbReference type="PRINTS" id="PR00032">
    <property type="entry name" value="HTHARAC"/>
</dbReference>
<dbReference type="PANTHER" id="PTHR43280:SF32">
    <property type="entry name" value="TRANSCRIPTIONAL REGULATORY PROTEIN"/>
    <property type="match status" value="1"/>
</dbReference>
<dbReference type="InterPro" id="IPR009057">
    <property type="entry name" value="Homeodomain-like_sf"/>
</dbReference>
<evidence type="ECO:0000313" key="5">
    <source>
        <dbReference type="EMBL" id="MFD2697027.1"/>
    </source>
</evidence>
<dbReference type="InterPro" id="IPR020449">
    <property type="entry name" value="Tscrpt_reg_AraC-type_HTH"/>
</dbReference>
<keyword evidence="3" id="KW-0804">Transcription</keyword>
<dbReference type="SUPFAM" id="SSF46689">
    <property type="entry name" value="Homeodomain-like"/>
    <property type="match status" value="1"/>
</dbReference>
<dbReference type="InterPro" id="IPR003313">
    <property type="entry name" value="AraC-bd"/>
</dbReference>
<evidence type="ECO:0000259" key="4">
    <source>
        <dbReference type="PROSITE" id="PS01124"/>
    </source>
</evidence>
<reference evidence="6" key="1">
    <citation type="journal article" date="2019" name="Int. J. Syst. Evol. Microbiol.">
        <title>The Global Catalogue of Microorganisms (GCM) 10K type strain sequencing project: providing services to taxonomists for standard genome sequencing and annotation.</title>
        <authorList>
            <consortium name="The Broad Institute Genomics Platform"/>
            <consortium name="The Broad Institute Genome Sequencing Center for Infectious Disease"/>
            <person name="Wu L."/>
            <person name="Ma J."/>
        </authorList>
    </citation>
    <scope>NUCLEOTIDE SEQUENCE [LARGE SCALE GENOMIC DNA]</scope>
    <source>
        <strain evidence="6">KCTC 42255</strain>
    </source>
</reference>
<dbReference type="SUPFAM" id="SSF51215">
    <property type="entry name" value="Regulatory protein AraC"/>
    <property type="match status" value="1"/>
</dbReference>
<dbReference type="EMBL" id="JBHULZ010000023">
    <property type="protein sequence ID" value="MFD2697027.1"/>
    <property type="molecule type" value="Genomic_DNA"/>
</dbReference>
<keyword evidence="6" id="KW-1185">Reference proteome</keyword>
<sequence>MKIPILHLEQFEQTQAQTFYISRLSDHLFTKRNLVHKTHSHSFYLGVLFTQGKGIHEIDFNAYTIQPGSFFLLKPGQTHNWKFDDPPEGIIFFHSKAFFKLNYIQHNFNLFPFYQSNLNPPFLKLNQKETEKINSELIELKQEFHSNQLFKELQILNSLNSIYILLSRLYLKDIEPSLLKAKPNTKLLTDLERLIETHFKQEKLPRFYAAQLHTTTKNLNRIVQKNLGKTTSDLIAERIVLEAKRLIVHAELSLSEIAYTLGFSDYSYFSRFFKQKSGTSPLQFKNKF</sequence>
<feature type="domain" description="HTH araC/xylS-type" evidence="4">
    <location>
        <begin position="189"/>
        <end position="287"/>
    </location>
</feature>
<dbReference type="Pfam" id="PF02311">
    <property type="entry name" value="AraC_binding"/>
    <property type="match status" value="1"/>
</dbReference>
<dbReference type="RefSeq" id="WP_379044130.1">
    <property type="nucleotide sequence ID" value="NZ_JBHULZ010000023.1"/>
</dbReference>